<dbReference type="InterPro" id="IPR052184">
    <property type="entry name" value="SDR_enzymes"/>
</dbReference>
<dbReference type="PRINTS" id="PR00081">
    <property type="entry name" value="GDHRDH"/>
</dbReference>
<sequence length="229" mass="23986">MTTRLAVVTGSSRGLGAALTRYLADQSWNVVACVRTESAAVSIKRAGVEPVLQDVRDPVSEALLAVVHGRPVDALINNAGIGASACPLEDCDPQTILDAVDVNVAGPMRLTQALLPMLLAAPAPLIINVSSRLGSLAAQAAGDFAVRRTSYAYRISKAAQNMLTIALAQELAGRVRCWAVHPGSLTTAMGAGDADTSPREAAIRLGQLLDSSDTTSPRYLSLEGNDLRW</sequence>
<accession>A0ABQ3ZT63</accession>
<name>A0ABQ3ZT63_9ACTN</name>
<dbReference type="Gene3D" id="3.40.50.720">
    <property type="entry name" value="NAD(P)-binding Rossmann-like Domain"/>
    <property type="match status" value="1"/>
</dbReference>
<organism evidence="2 3">
    <name type="scientific">Winogradskya humida</name>
    <dbReference type="NCBI Taxonomy" id="113566"/>
    <lineage>
        <taxon>Bacteria</taxon>
        <taxon>Bacillati</taxon>
        <taxon>Actinomycetota</taxon>
        <taxon>Actinomycetes</taxon>
        <taxon>Micromonosporales</taxon>
        <taxon>Micromonosporaceae</taxon>
        <taxon>Winogradskya</taxon>
    </lineage>
</organism>
<protein>
    <submittedName>
        <fullName evidence="2">Oxidoreductase</fullName>
    </submittedName>
</protein>
<dbReference type="Proteomes" id="UP000603200">
    <property type="component" value="Unassembled WGS sequence"/>
</dbReference>
<dbReference type="RefSeq" id="WP_203838764.1">
    <property type="nucleotide sequence ID" value="NZ_BAAATV010000002.1"/>
</dbReference>
<proteinExistence type="inferred from homology"/>
<dbReference type="PANTHER" id="PTHR45458">
    <property type="entry name" value="SHORT-CHAIN DEHYDROGENASE/REDUCTASE SDR"/>
    <property type="match status" value="1"/>
</dbReference>
<gene>
    <name evidence="2" type="ORF">Ahu01nite_047550</name>
</gene>
<dbReference type="InterPro" id="IPR036291">
    <property type="entry name" value="NAD(P)-bd_dom_sf"/>
</dbReference>
<evidence type="ECO:0000313" key="3">
    <source>
        <dbReference type="Proteomes" id="UP000603200"/>
    </source>
</evidence>
<dbReference type="PANTHER" id="PTHR45458:SF1">
    <property type="entry name" value="SHORT CHAIN DEHYDROGENASE"/>
    <property type="match status" value="1"/>
</dbReference>
<dbReference type="SUPFAM" id="SSF51735">
    <property type="entry name" value="NAD(P)-binding Rossmann-fold domains"/>
    <property type="match status" value="1"/>
</dbReference>
<dbReference type="Pfam" id="PF00106">
    <property type="entry name" value="adh_short"/>
    <property type="match status" value="1"/>
</dbReference>
<dbReference type="EMBL" id="BOMN01000059">
    <property type="protein sequence ID" value="GIE21653.1"/>
    <property type="molecule type" value="Genomic_DNA"/>
</dbReference>
<dbReference type="InterPro" id="IPR002347">
    <property type="entry name" value="SDR_fam"/>
</dbReference>
<evidence type="ECO:0000256" key="1">
    <source>
        <dbReference type="RuleBase" id="RU000363"/>
    </source>
</evidence>
<comment type="similarity">
    <text evidence="1">Belongs to the short-chain dehydrogenases/reductases (SDR) family.</text>
</comment>
<comment type="caution">
    <text evidence="2">The sequence shown here is derived from an EMBL/GenBank/DDBJ whole genome shotgun (WGS) entry which is preliminary data.</text>
</comment>
<reference evidence="2 3" key="1">
    <citation type="submission" date="2021-01" db="EMBL/GenBank/DDBJ databases">
        <title>Whole genome shotgun sequence of Actinoplanes humidus NBRC 14915.</title>
        <authorList>
            <person name="Komaki H."/>
            <person name="Tamura T."/>
        </authorList>
    </citation>
    <scope>NUCLEOTIDE SEQUENCE [LARGE SCALE GENOMIC DNA]</scope>
    <source>
        <strain evidence="2 3">NBRC 14915</strain>
    </source>
</reference>
<evidence type="ECO:0000313" key="2">
    <source>
        <dbReference type="EMBL" id="GIE21653.1"/>
    </source>
</evidence>
<keyword evidence="3" id="KW-1185">Reference proteome</keyword>
<dbReference type="PRINTS" id="PR00080">
    <property type="entry name" value="SDRFAMILY"/>
</dbReference>